<name>A0ABN8F0P7_9BACT</name>
<sequence length="297" mass="33924">MADVRYLRRSAIDTARWDAAVRSDPRPLPYGLSWWLDAVTDGQWDGLVLDDYRAVLPLPRQRRYRLLPTYGRPPFTQQLGPFGVLQAGDIDLLLQHLPRRWPVSLPLRYAPDHIAAAPSLTCRRRVNYVLDLSLLYAEVTAGFPKKLRQYSRRWATDQLEACTPKAVVTLYRNELGERAGLRDLHFRRLEKLMHEAVARNAGHCYQLRDGGNLLAAGFFPYLTGRTINLAAASTELGMRERGMSRLLFQLFRQRAGHAGAVFDFEGSELPGVREYFAKFGGVDEGYYLVERRLFGLL</sequence>
<dbReference type="Gene3D" id="3.40.630.30">
    <property type="match status" value="1"/>
</dbReference>
<organism evidence="1 2">
    <name type="scientific">Neolewinella maritima</name>
    <dbReference type="NCBI Taxonomy" id="1383882"/>
    <lineage>
        <taxon>Bacteria</taxon>
        <taxon>Pseudomonadati</taxon>
        <taxon>Bacteroidota</taxon>
        <taxon>Saprospiria</taxon>
        <taxon>Saprospirales</taxon>
        <taxon>Lewinellaceae</taxon>
        <taxon>Neolewinella</taxon>
    </lineage>
</organism>
<reference evidence="1" key="1">
    <citation type="submission" date="2021-12" db="EMBL/GenBank/DDBJ databases">
        <authorList>
            <person name="Rodrigo-Torres L."/>
            <person name="Arahal R. D."/>
            <person name="Lucena T."/>
        </authorList>
    </citation>
    <scope>NUCLEOTIDE SEQUENCE</scope>
    <source>
        <strain evidence="1">CECT 8419</strain>
    </source>
</reference>
<proteinExistence type="predicted"/>
<evidence type="ECO:0008006" key="3">
    <source>
        <dbReference type="Google" id="ProtNLM"/>
    </source>
</evidence>
<comment type="caution">
    <text evidence="1">The sequence shown here is derived from an EMBL/GenBank/DDBJ whole genome shotgun (WGS) entry which is preliminary data.</text>
</comment>
<dbReference type="Proteomes" id="UP000837803">
    <property type="component" value="Unassembled WGS sequence"/>
</dbReference>
<accession>A0ABN8F0P7</accession>
<evidence type="ECO:0000313" key="2">
    <source>
        <dbReference type="Proteomes" id="UP000837803"/>
    </source>
</evidence>
<dbReference type="InterPro" id="IPR016181">
    <property type="entry name" value="Acyl_CoA_acyltransferase"/>
</dbReference>
<keyword evidence="2" id="KW-1185">Reference proteome</keyword>
<protein>
    <recommendedName>
        <fullName evidence="3">GNAT family N-acetyltransferase</fullName>
    </recommendedName>
</protein>
<gene>
    <name evidence="1" type="ORF">LEM8419_01300</name>
</gene>
<dbReference type="RefSeq" id="WP_238750208.1">
    <property type="nucleotide sequence ID" value="NZ_CAKLPZ010000001.1"/>
</dbReference>
<dbReference type="EMBL" id="CAKLPZ010000001">
    <property type="protein sequence ID" value="CAH1000153.1"/>
    <property type="molecule type" value="Genomic_DNA"/>
</dbReference>
<dbReference type="SUPFAM" id="SSF55729">
    <property type="entry name" value="Acyl-CoA N-acyltransferases (Nat)"/>
    <property type="match status" value="1"/>
</dbReference>
<evidence type="ECO:0000313" key="1">
    <source>
        <dbReference type="EMBL" id="CAH1000153.1"/>
    </source>
</evidence>